<protein>
    <submittedName>
        <fullName evidence="2">Glyoxylase-like metal-dependent hydrolase (Beta-lactamase superfamily II)</fullName>
    </submittedName>
</protein>
<reference evidence="2 3" key="1">
    <citation type="submission" date="2023-07" db="EMBL/GenBank/DDBJ databases">
        <title>Sorghum-associated microbial communities from plants grown in Nebraska, USA.</title>
        <authorList>
            <person name="Schachtman D."/>
        </authorList>
    </citation>
    <scope>NUCLEOTIDE SEQUENCE [LARGE SCALE GENOMIC DNA]</scope>
    <source>
        <strain evidence="2 3">DS1039</strain>
    </source>
</reference>
<dbReference type="SUPFAM" id="SSF56281">
    <property type="entry name" value="Metallo-hydrolase/oxidoreductase"/>
    <property type="match status" value="1"/>
</dbReference>
<accession>A0ABU1L0J2</accession>
<dbReference type="Gene3D" id="3.60.15.10">
    <property type="entry name" value="Ribonuclease Z/Hydroxyacylglutathione hydrolase-like"/>
    <property type="match status" value="1"/>
</dbReference>
<dbReference type="SMART" id="SM00849">
    <property type="entry name" value="Lactamase_B"/>
    <property type="match status" value="1"/>
</dbReference>
<dbReference type="RefSeq" id="WP_310066962.1">
    <property type="nucleotide sequence ID" value="NZ_JAVDQN010000002.1"/>
</dbReference>
<dbReference type="Proteomes" id="UP001185254">
    <property type="component" value="Unassembled WGS sequence"/>
</dbReference>
<proteinExistence type="predicted"/>
<dbReference type="InterPro" id="IPR001279">
    <property type="entry name" value="Metallo-B-lactamas"/>
</dbReference>
<dbReference type="PANTHER" id="PTHR42773:SF1">
    <property type="entry name" value="METALLO-BETA-LACTAMASE FAMILY PROTEIN"/>
    <property type="match status" value="1"/>
</dbReference>
<dbReference type="EMBL" id="JAVDQN010000002">
    <property type="protein sequence ID" value="MDR6376754.1"/>
    <property type="molecule type" value="Genomic_DNA"/>
</dbReference>
<name>A0ABU1L0J2_9BURK</name>
<gene>
    <name evidence="2" type="ORF">J2776_003454</name>
</gene>
<keyword evidence="3" id="KW-1185">Reference proteome</keyword>
<organism evidence="2 3">
    <name type="scientific">Paraburkholderia caledonica</name>
    <dbReference type="NCBI Taxonomy" id="134536"/>
    <lineage>
        <taxon>Bacteria</taxon>
        <taxon>Pseudomonadati</taxon>
        <taxon>Pseudomonadota</taxon>
        <taxon>Betaproteobacteria</taxon>
        <taxon>Burkholderiales</taxon>
        <taxon>Burkholderiaceae</taxon>
        <taxon>Paraburkholderia</taxon>
    </lineage>
</organism>
<evidence type="ECO:0000259" key="1">
    <source>
        <dbReference type="SMART" id="SM00849"/>
    </source>
</evidence>
<dbReference type="PANTHER" id="PTHR42773">
    <property type="entry name" value="METALLO-BETA-LACTAMASE-RELATED"/>
    <property type="match status" value="1"/>
</dbReference>
<evidence type="ECO:0000313" key="2">
    <source>
        <dbReference type="EMBL" id="MDR6376754.1"/>
    </source>
</evidence>
<evidence type="ECO:0000313" key="3">
    <source>
        <dbReference type="Proteomes" id="UP001185254"/>
    </source>
</evidence>
<feature type="domain" description="Metallo-beta-lactamase" evidence="1">
    <location>
        <begin position="21"/>
        <end position="186"/>
    </location>
</feature>
<comment type="caution">
    <text evidence="2">The sequence shown here is derived from an EMBL/GenBank/DDBJ whole genome shotgun (WGS) entry which is preliminary data.</text>
</comment>
<dbReference type="Pfam" id="PF00753">
    <property type="entry name" value="Lactamase_B"/>
    <property type="match status" value="1"/>
</dbReference>
<dbReference type="InterPro" id="IPR036866">
    <property type="entry name" value="RibonucZ/Hydroxyglut_hydro"/>
</dbReference>
<sequence>MEQLFPDLWQTQREHPFFGVTTHAYLLTRDDGNVMLYGTGQFDEFAKIHQLGGIIRQYLSHRHEAGPPLVTVRDTFHSELCCHSLEAEVIRPICPVDITFDTYETHLGGDLDVIPTPGHTNGSTCYFYRSPHGKNYLFTGDSIFPKVMSWGTLINTGSGGRASDLKNSLAKLKDLRPDVVISSPSVARSSVQEVSHDEWKSILDKAIFDLK</sequence>